<reference evidence="2 3" key="1">
    <citation type="submission" date="2019-09" db="EMBL/GenBank/DDBJ databases">
        <title>A chromosome-level genome assembly of the Chinese tupelo Nyssa sinensis.</title>
        <authorList>
            <person name="Yang X."/>
            <person name="Kang M."/>
            <person name="Yang Y."/>
            <person name="Xiong H."/>
            <person name="Wang M."/>
            <person name="Zhang Z."/>
            <person name="Wang Z."/>
            <person name="Wu H."/>
            <person name="Ma T."/>
            <person name="Liu J."/>
            <person name="Xi Z."/>
        </authorList>
    </citation>
    <scope>NUCLEOTIDE SEQUENCE [LARGE SCALE GENOMIC DNA]</scope>
    <source>
        <strain evidence="2">J267</strain>
        <tissue evidence="2">Leaf</tissue>
    </source>
</reference>
<dbReference type="OrthoDB" id="6108017at2759"/>
<proteinExistence type="predicted"/>
<evidence type="ECO:0000313" key="3">
    <source>
        <dbReference type="Proteomes" id="UP000325577"/>
    </source>
</evidence>
<accession>A0A5J5APB1</accession>
<name>A0A5J5APB1_9ASTE</name>
<evidence type="ECO:0000313" key="2">
    <source>
        <dbReference type="EMBL" id="KAA8531237.1"/>
    </source>
</evidence>
<evidence type="ECO:0000256" key="1">
    <source>
        <dbReference type="SAM" id="MobiDB-lite"/>
    </source>
</evidence>
<keyword evidence="3" id="KW-1185">Reference proteome</keyword>
<dbReference type="Proteomes" id="UP000325577">
    <property type="component" value="Linkage Group LG2"/>
</dbReference>
<protein>
    <submittedName>
        <fullName evidence="2">Uncharacterized protein</fullName>
    </submittedName>
</protein>
<dbReference type="AlphaFoldDB" id="A0A5J5APB1"/>
<gene>
    <name evidence="2" type="ORF">F0562_005946</name>
</gene>
<dbReference type="EMBL" id="CM018043">
    <property type="protein sequence ID" value="KAA8531237.1"/>
    <property type="molecule type" value="Genomic_DNA"/>
</dbReference>
<organism evidence="2 3">
    <name type="scientific">Nyssa sinensis</name>
    <dbReference type="NCBI Taxonomy" id="561372"/>
    <lineage>
        <taxon>Eukaryota</taxon>
        <taxon>Viridiplantae</taxon>
        <taxon>Streptophyta</taxon>
        <taxon>Embryophyta</taxon>
        <taxon>Tracheophyta</taxon>
        <taxon>Spermatophyta</taxon>
        <taxon>Magnoliopsida</taxon>
        <taxon>eudicotyledons</taxon>
        <taxon>Gunneridae</taxon>
        <taxon>Pentapetalae</taxon>
        <taxon>asterids</taxon>
        <taxon>Cornales</taxon>
        <taxon>Nyssaceae</taxon>
        <taxon>Nyssa</taxon>
    </lineage>
</organism>
<sequence length="70" mass="7339">MVEEIRGTGKRTKGPLSDKEGGIESQLAEVSDPVKLLKMAASVNLGVGSLVWAEDSDTAWIDGEVGSGHE</sequence>
<feature type="region of interest" description="Disordered" evidence="1">
    <location>
        <begin position="1"/>
        <end position="24"/>
    </location>
</feature>